<sequence>METRILNEFIKTDAYKMEVTLRLLMAVTSSLREERRDTIQEERRTKKEGSRNERKKVLSAMVLNDVQ</sequence>
<proteinExistence type="predicted"/>
<evidence type="ECO:0000313" key="3">
    <source>
        <dbReference type="Proteomes" id="UP000712600"/>
    </source>
</evidence>
<reference evidence="2" key="1">
    <citation type="submission" date="2019-12" db="EMBL/GenBank/DDBJ databases">
        <title>Genome sequencing and annotation of Brassica cretica.</title>
        <authorList>
            <person name="Studholme D.J."/>
            <person name="Sarris P."/>
        </authorList>
    </citation>
    <scope>NUCLEOTIDE SEQUENCE</scope>
    <source>
        <strain evidence="2">PFS-109/04</strain>
        <tissue evidence="2">Leaf</tissue>
    </source>
</reference>
<organism evidence="2 3">
    <name type="scientific">Brassica cretica</name>
    <name type="common">Mustard</name>
    <dbReference type="NCBI Taxonomy" id="69181"/>
    <lineage>
        <taxon>Eukaryota</taxon>
        <taxon>Viridiplantae</taxon>
        <taxon>Streptophyta</taxon>
        <taxon>Embryophyta</taxon>
        <taxon>Tracheophyta</taxon>
        <taxon>Spermatophyta</taxon>
        <taxon>Magnoliopsida</taxon>
        <taxon>eudicotyledons</taxon>
        <taxon>Gunneridae</taxon>
        <taxon>Pentapetalae</taxon>
        <taxon>rosids</taxon>
        <taxon>malvids</taxon>
        <taxon>Brassicales</taxon>
        <taxon>Brassicaceae</taxon>
        <taxon>Brassiceae</taxon>
        <taxon>Brassica</taxon>
    </lineage>
</organism>
<gene>
    <name evidence="2" type="ORF">F2Q69_00007416</name>
</gene>
<name>A0A8S9PN29_BRACR</name>
<dbReference type="Proteomes" id="UP000712600">
    <property type="component" value="Unassembled WGS sequence"/>
</dbReference>
<accession>A0A8S9PN29</accession>
<feature type="region of interest" description="Disordered" evidence="1">
    <location>
        <begin position="33"/>
        <end position="54"/>
    </location>
</feature>
<comment type="caution">
    <text evidence="2">The sequence shown here is derived from an EMBL/GenBank/DDBJ whole genome shotgun (WGS) entry which is preliminary data.</text>
</comment>
<evidence type="ECO:0000256" key="1">
    <source>
        <dbReference type="SAM" id="MobiDB-lite"/>
    </source>
</evidence>
<protein>
    <submittedName>
        <fullName evidence="2">Uncharacterized protein</fullName>
    </submittedName>
</protein>
<dbReference type="AlphaFoldDB" id="A0A8S9PN29"/>
<evidence type="ECO:0000313" key="2">
    <source>
        <dbReference type="EMBL" id="KAF3514113.1"/>
    </source>
</evidence>
<dbReference type="EMBL" id="QGKX02001521">
    <property type="protein sequence ID" value="KAF3514113.1"/>
    <property type="molecule type" value="Genomic_DNA"/>
</dbReference>